<dbReference type="Gene3D" id="1.10.10.60">
    <property type="entry name" value="Homeodomain-like"/>
    <property type="match status" value="1"/>
</dbReference>
<dbReference type="Pfam" id="PF08914">
    <property type="entry name" value="Myb_Rap1"/>
    <property type="match status" value="1"/>
</dbReference>
<feature type="compositionally biased region" description="Polar residues" evidence="3">
    <location>
        <begin position="242"/>
        <end position="254"/>
    </location>
</feature>
<keyword evidence="2" id="KW-0805">Transcription regulation</keyword>
<comment type="subcellular location">
    <subcellularLocation>
        <location evidence="2">Nucleus</location>
    </subcellularLocation>
    <subcellularLocation>
        <location evidence="2">Chromosome</location>
        <location evidence="2">Telomere</location>
    </subcellularLocation>
</comment>
<comment type="subunit">
    <text evidence="2">Homodimer.</text>
</comment>
<dbReference type="PANTHER" id="PTHR16466">
    <property type="entry name" value="TELOMERE REPEAT-BINDING FACTOR 2-INTERACTING PROTEIN 1"/>
    <property type="match status" value="1"/>
</dbReference>
<dbReference type="GO" id="GO:0031848">
    <property type="term" value="P:protection from non-homologous end joining at telomere"/>
    <property type="evidence" value="ECO:0007669"/>
    <property type="project" value="TreeGrafter"/>
</dbReference>
<organism evidence="5">
    <name type="scientific">Amblyomma sculptum</name>
    <name type="common">Tick</name>
    <dbReference type="NCBI Taxonomy" id="1581419"/>
    <lineage>
        <taxon>Eukaryota</taxon>
        <taxon>Metazoa</taxon>
        <taxon>Ecdysozoa</taxon>
        <taxon>Arthropoda</taxon>
        <taxon>Chelicerata</taxon>
        <taxon>Arachnida</taxon>
        <taxon>Acari</taxon>
        <taxon>Parasitiformes</taxon>
        <taxon>Ixodida</taxon>
        <taxon>Ixodoidea</taxon>
        <taxon>Ixodidae</taxon>
        <taxon>Amblyomminae</taxon>
        <taxon>Amblyomma</taxon>
    </lineage>
</organism>
<keyword evidence="1 2" id="KW-0539">Nucleus</keyword>
<feature type="domain" description="TERF2-interacting telomeric protein 1 Myb" evidence="4">
    <location>
        <begin position="112"/>
        <end position="168"/>
    </location>
</feature>
<evidence type="ECO:0000313" key="5">
    <source>
        <dbReference type="EMBL" id="JAT99871.1"/>
    </source>
</evidence>
<feature type="non-terminal residue" evidence="5">
    <location>
        <position position="1"/>
    </location>
</feature>
<reference evidence="5" key="2">
    <citation type="journal article" date="2017" name="Front. Cell. Infect. Microbiol.">
        <title>Analysis of the Salivary Gland Transcriptome of Unfed and Partially Fed Amblyomma sculptum Ticks and Descriptive Proteome of the Saliva.</title>
        <authorList>
            <person name="Esteves E."/>
            <person name="Maruyama S.R."/>
            <person name="Kawahara R."/>
            <person name="Fujita A."/>
            <person name="Martins L.A."/>
            <person name="Righi A.A."/>
            <person name="Costa F.B."/>
            <person name="Palmisano G."/>
            <person name="Labruna M.B."/>
            <person name="Sa-Nunes A."/>
            <person name="Ribeiro J.M.C."/>
            <person name="Fogaca A.C."/>
        </authorList>
    </citation>
    <scope>NUCLEOTIDE SEQUENCE</scope>
</reference>
<keyword evidence="2" id="KW-0779">Telomere</keyword>
<keyword evidence="2" id="KW-0158">Chromosome</keyword>
<keyword evidence="2" id="KW-0010">Activator</keyword>
<comment type="similarity">
    <text evidence="2">Belongs to the RAP1 family.</text>
</comment>
<evidence type="ECO:0000259" key="4">
    <source>
        <dbReference type="Pfam" id="PF08914"/>
    </source>
</evidence>
<name>A0A1E1XLK5_AMBSC</name>
<evidence type="ECO:0000256" key="1">
    <source>
        <dbReference type="ARBA" id="ARBA00023242"/>
    </source>
</evidence>
<dbReference type="GO" id="GO:0010833">
    <property type="term" value="P:telomere maintenance via telomere lengthening"/>
    <property type="evidence" value="ECO:0007669"/>
    <property type="project" value="UniProtKB-UniRule"/>
</dbReference>
<dbReference type="InterPro" id="IPR015010">
    <property type="entry name" value="TERF2IP_Myb"/>
</dbReference>
<proteinExistence type="evidence at transcript level"/>
<feature type="compositionally biased region" description="Basic and acidic residues" evidence="3">
    <location>
        <begin position="280"/>
        <end position="289"/>
    </location>
</feature>
<dbReference type="EMBL" id="GFAA01003563">
    <property type="protein sequence ID" value="JAT99871.1"/>
    <property type="molecule type" value="mRNA"/>
</dbReference>
<feature type="compositionally biased region" description="Polar residues" evidence="3">
    <location>
        <begin position="419"/>
        <end position="430"/>
    </location>
</feature>
<dbReference type="GO" id="GO:0006355">
    <property type="term" value="P:regulation of DNA-templated transcription"/>
    <property type="evidence" value="ECO:0007669"/>
    <property type="project" value="UniProtKB-UniRule"/>
</dbReference>
<feature type="non-terminal residue" evidence="5">
    <location>
        <position position="430"/>
    </location>
</feature>
<accession>A0A1E1XLK5</accession>
<keyword evidence="2" id="KW-0804">Transcription</keyword>
<dbReference type="InterPro" id="IPR039595">
    <property type="entry name" value="TE2IP/Rap1"/>
</dbReference>
<protein>
    <recommendedName>
        <fullName evidence="2">Telomeric repeat-binding factor 2-interacting protein 1</fullName>
        <shortName evidence="2">TERF2-interacting telomeric protein 1</shortName>
    </recommendedName>
    <alternativeName>
        <fullName evidence="2">Repressor/activator protein 1 homolog</fullName>
    </alternativeName>
</protein>
<dbReference type="GO" id="GO:0070187">
    <property type="term" value="C:shelterin complex"/>
    <property type="evidence" value="ECO:0007669"/>
    <property type="project" value="TreeGrafter"/>
</dbReference>
<dbReference type="PANTHER" id="PTHR16466:SF6">
    <property type="entry name" value="TELOMERIC REPEAT-BINDING FACTOR 2-INTERACTING PROTEIN 1"/>
    <property type="match status" value="1"/>
</dbReference>
<dbReference type="GO" id="GO:0042162">
    <property type="term" value="F:telomeric DNA binding"/>
    <property type="evidence" value="ECO:0007669"/>
    <property type="project" value="TreeGrafter"/>
</dbReference>
<evidence type="ECO:0000256" key="2">
    <source>
        <dbReference type="RuleBase" id="RU367107"/>
    </source>
</evidence>
<dbReference type="AlphaFoldDB" id="A0A1E1XLK5"/>
<feature type="region of interest" description="Disordered" evidence="3">
    <location>
        <begin position="208"/>
        <end position="430"/>
    </location>
</feature>
<reference evidence="5" key="1">
    <citation type="submission" date="2016-09" db="EMBL/GenBank/DDBJ databases">
        <authorList>
            <person name="Capua I."/>
            <person name="De Benedictis P."/>
            <person name="Joannis T."/>
            <person name="Lombin L.H."/>
            <person name="Cattoli G."/>
        </authorList>
    </citation>
    <scope>NUCLEOTIDE SEQUENCE</scope>
</reference>
<evidence type="ECO:0000256" key="3">
    <source>
        <dbReference type="SAM" id="MobiDB-lite"/>
    </source>
</evidence>
<comment type="function">
    <text evidence="2">Acts both as a regulator of telomere function and as a transcription regulator. Involved in the regulation of telomere length and protection as a component of the shelterin complex (telosome). Does not bind DNA directly: recruited to telomeric double-stranded 5'-TTAGGG-3' repeats via its interaction with terf2. Independently of its function in telomeres, also acts as a transcription regulator: recruited to extratelomeric 5'-TTAGGG-3' sites via its association with terf2 or other factors, and regulates gene expression.</text>
</comment>
<feature type="compositionally biased region" description="Basic and acidic residues" evidence="3">
    <location>
        <begin position="298"/>
        <end position="307"/>
    </location>
</feature>
<sequence>SRTLFVKADGGPMLFSLVPCPERKEIRELIEYGGGVLVQPEKAPNVIRLVPSSVTLTDSTDDVFSANYIRACSKSDKLLRLIDYKIPTAPAVMDANDSKTQRLRSIRSRREYTLGEEIAIAKFVAKKPGVRVRGNAVYKEMASAGCLGGVPGKHSWQSLKEHYLKKIYPVKHLYESPHEVKVLSGEQRRESAGDPDNSPLLPAASEVLVEDSNSEQDSREPQKPSGSGLQDEWASAEVVPETESSSPLQSSETPPVSARFHKEGENAKKLLLSPSLFGKSPEKTSRESTSKCGMESPLPKKNDRDHSTSTSDQGSTAVKLRKRTTVPTSPEVLRKKQKEPSTSASSVHVGPRRGLRKASADRVDVPDIPVQEPILNEQRGLRSSLGRRCKNVTPQKQPIARRSRKSGSQSPSVVRPACTTVSEGQHKQQP</sequence>